<dbReference type="SUPFAM" id="SSF53659">
    <property type="entry name" value="Isocitrate/Isopropylmalate dehydrogenase-like"/>
    <property type="match status" value="1"/>
</dbReference>
<evidence type="ECO:0000259" key="18">
    <source>
        <dbReference type="SMART" id="SM01329"/>
    </source>
</evidence>
<dbReference type="GO" id="GO:0051287">
    <property type="term" value="F:NAD binding"/>
    <property type="evidence" value="ECO:0007669"/>
    <property type="project" value="InterPro"/>
</dbReference>
<dbReference type="Pfam" id="PF00180">
    <property type="entry name" value="Iso_dh"/>
    <property type="match status" value="1"/>
</dbReference>
<keyword evidence="20" id="KW-1185">Reference proteome</keyword>
<evidence type="ECO:0000256" key="13">
    <source>
        <dbReference type="ARBA" id="ARBA00023027"/>
    </source>
</evidence>
<dbReference type="AlphaFoldDB" id="A0A0J1FRR0"/>
<keyword evidence="12 16" id="KW-0560">Oxidoreductase</keyword>
<comment type="similarity">
    <text evidence="5 16">Belongs to the isocitrate and isopropylmalate dehydrogenases family. LeuB type 1 subfamily.</text>
</comment>
<accession>A0A0J1FRR0</accession>
<comment type="subcellular location">
    <subcellularLocation>
        <location evidence="3 16">Cytoplasm</location>
    </subcellularLocation>
</comment>
<evidence type="ECO:0000256" key="9">
    <source>
        <dbReference type="ARBA" id="ARBA00022605"/>
    </source>
</evidence>
<dbReference type="HAMAP" id="MF_01033">
    <property type="entry name" value="LeuB_type1"/>
    <property type="match status" value="1"/>
</dbReference>
<evidence type="ECO:0000256" key="12">
    <source>
        <dbReference type="ARBA" id="ARBA00023002"/>
    </source>
</evidence>
<evidence type="ECO:0000256" key="17">
    <source>
        <dbReference type="RuleBase" id="RU004445"/>
    </source>
</evidence>
<dbReference type="PANTHER" id="PTHR42979:SF1">
    <property type="entry name" value="3-ISOPROPYLMALATE DEHYDROGENASE"/>
    <property type="match status" value="1"/>
</dbReference>
<dbReference type="GO" id="GO:0000287">
    <property type="term" value="F:magnesium ion binding"/>
    <property type="evidence" value="ECO:0007669"/>
    <property type="project" value="InterPro"/>
</dbReference>
<dbReference type="UniPathway" id="UPA00048">
    <property type="reaction ID" value="UER00072"/>
</dbReference>
<evidence type="ECO:0000256" key="3">
    <source>
        <dbReference type="ARBA" id="ARBA00004496"/>
    </source>
</evidence>
<keyword evidence="16" id="KW-0464">Manganese</keyword>
<dbReference type="STRING" id="476652.DEAC_c15640"/>
<comment type="pathway">
    <text evidence="4 16 17">Amino-acid biosynthesis; L-leucine biosynthesis; L-leucine from 3-methyl-2-oxobutanoate: step 3/4.</text>
</comment>
<dbReference type="InterPro" id="IPR019818">
    <property type="entry name" value="IsoCit/isopropylmalate_DH_CS"/>
</dbReference>
<keyword evidence="11 16" id="KW-0460">Magnesium</keyword>
<evidence type="ECO:0000313" key="20">
    <source>
        <dbReference type="Proteomes" id="UP000036356"/>
    </source>
</evidence>
<feature type="binding site" evidence="16">
    <location>
        <begin position="277"/>
        <end position="289"/>
    </location>
    <ligand>
        <name>NAD(+)</name>
        <dbReference type="ChEBI" id="CHEBI:57540"/>
    </ligand>
</feature>
<comment type="cofactor">
    <cofactor evidence="2">
        <name>Mn(2+)</name>
        <dbReference type="ChEBI" id="CHEBI:29035"/>
    </cofactor>
</comment>
<keyword evidence="14 16" id="KW-0100">Branched-chain amino acid biosynthesis</keyword>
<feature type="site" description="Important for catalysis" evidence="16">
    <location>
        <position position="141"/>
    </location>
</feature>
<evidence type="ECO:0000256" key="7">
    <source>
        <dbReference type="ARBA" id="ARBA00022430"/>
    </source>
</evidence>
<keyword evidence="7 16" id="KW-0432">Leucine biosynthesis</keyword>
<name>A0A0J1FRR0_9FIRM</name>
<dbReference type="RefSeq" id="WP_047809467.1">
    <property type="nucleotide sequence ID" value="NZ_LDZY01000005.1"/>
</dbReference>
<feature type="binding site" evidence="16">
    <location>
        <position position="248"/>
    </location>
    <ligand>
        <name>Mg(2+)</name>
        <dbReference type="ChEBI" id="CHEBI:18420"/>
    </ligand>
</feature>
<comment type="catalytic activity">
    <reaction evidence="1 16 17">
        <text>(2R,3S)-3-isopropylmalate + NAD(+) = 4-methyl-2-oxopentanoate + CO2 + NADH</text>
        <dbReference type="Rhea" id="RHEA:32271"/>
        <dbReference type="ChEBI" id="CHEBI:16526"/>
        <dbReference type="ChEBI" id="CHEBI:17865"/>
        <dbReference type="ChEBI" id="CHEBI:35121"/>
        <dbReference type="ChEBI" id="CHEBI:57540"/>
        <dbReference type="ChEBI" id="CHEBI:57945"/>
        <dbReference type="EC" id="1.1.1.85"/>
    </reaction>
</comment>
<proteinExistence type="inferred from homology"/>
<gene>
    <name evidence="16 19" type="primary">leuB</name>
    <name evidence="19" type="ORF">DEAC_c15640</name>
</gene>
<keyword evidence="9 16" id="KW-0028">Amino-acid biosynthesis</keyword>
<feature type="binding site" evidence="16">
    <location>
        <position position="134"/>
    </location>
    <ligand>
        <name>substrate</name>
    </ligand>
</feature>
<evidence type="ECO:0000256" key="2">
    <source>
        <dbReference type="ARBA" id="ARBA00001936"/>
    </source>
</evidence>
<comment type="function">
    <text evidence="15 16 17">Catalyzes the oxidation of 3-carboxy-2-hydroxy-4-methylpentanoate (3-isopropylmalate) to 3-carboxy-4-methyl-2-oxopentanoate. The product decarboxylates to 4-methyl-2 oxopentanoate.</text>
</comment>
<evidence type="ECO:0000256" key="16">
    <source>
        <dbReference type="HAMAP-Rule" id="MF_01033"/>
    </source>
</evidence>
<feature type="binding site" evidence="16">
    <location>
        <position position="244"/>
    </location>
    <ligand>
        <name>Mg(2+)</name>
        <dbReference type="ChEBI" id="CHEBI:18420"/>
    </ligand>
</feature>
<feature type="binding site" evidence="16">
    <location>
        <position position="96"/>
    </location>
    <ligand>
        <name>substrate</name>
    </ligand>
</feature>
<evidence type="ECO:0000256" key="10">
    <source>
        <dbReference type="ARBA" id="ARBA00022723"/>
    </source>
</evidence>
<dbReference type="GO" id="GO:0003862">
    <property type="term" value="F:3-isopropylmalate dehydrogenase activity"/>
    <property type="evidence" value="ECO:0007669"/>
    <property type="project" value="UniProtKB-UniRule"/>
</dbReference>
<feature type="binding site" evidence="16">
    <location>
        <begin position="75"/>
        <end position="88"/>
    </location>
    <ligand>
        <name>NAD(+)</name>
        <dbReference type="ChEBI" id="CHEBI:57540"/>
    </ligand>
</feature>
<dbReference type="GO" id="GO:0009098">
    <property type="term" value="P:L-leucine biosynthetic process"/>
    <property type="evidence" value="ECO:0007669"/>
    <property type="project" value="UniProtKB-UniRule"/>
</dbReference>
<evidence type="ECO:0000256" key="6">
    <source>
        <dbReference type="ARBA" id="ARBA00011738"/>
    </source>
</evidence>
<dbReference type="Proteomes" id="UP000036356">
    <property type="component" value="Unassembled WGS sequence"/>
</dbReference>
<dbReference type="InterPro" id="IPR004429">
    <property type="entry name" value="Isopropylmalate_DH"/>
</dbReference>
<evidence type="ECO:0000256" key="1">
    <source>
        <dbReference type="ARBA" id="ARBA00000624"/>
    </source>
</evidence>
<keyword evidence="13 16" id="KW-0520">NAD</keyword>
<evidence type="ECO:0000313" key="19">
    <source>
        <dbReference type="EMBL" id="KLU66165.1"/>
    </source>
</evidence>
<feature type="binding site" evidence="16">
    <location>
        <position position="106"/>
    </location>
    <ligand>
        <name>substrate</name>
    </ligand>
</feature>
<dbReference type="EC" id="1.1.1.85" evidence="16"/>
<protein>
    <recommendedName>
        <fullName evidence="16">3-isopropylmalate dehydrogenase</fullName>
        <ecNumber evidence="16">1.1.1.85</ecNumber>
    </recommendedName>
    <alternativeName>
        <fullName evidence="16">3-IPM-DH</fullName>
    </alternativeName>
    <alternativeName>
        <fullName evidence="16">Beta-IPM dehydrogenase</fullName>
        <shortName evidence="16">IMDH</shortName>
    </alternativeName>
</protein>
<dbReference type="PATRIC" id="fig|476652.3.peg.1618"/>
<organism evidence="19 20">
    <name type="scientific">Desulfosporosinus acididurans</name>
    <dbReference type="NCBI Taxonomy" id="476652"/>
    <lineage>
        <taxon>Bacteria</taxon>
        <taxon>Bacillati</taxon>
        <taxon>Bacillota</taxon>
        <taxon>Clostridia</taxon>
        <taxon>Eubacteriales</taxon>
        <taxon>Desulfitobacteriaceae</taxon>
        <taxon>Desulfosporosinus</taxon>
    </lineage>
</organism>
<dbReference type="Gene3D" id="3.40.718.10">
    <property type="entry name" value="Isopropylmalate Dehydrogenase"/>
    <property type="match status" value="1"/>
</dbReference>
<dbReference type="NCBIfam" id="TIGR00169">
    <property type="entry name" value="leuB"/>
    <property type="match status" value="1"/>
</dbReference>
<dbReference type="EMBL" id="LDZY01000005">
    <property type="protein sequence ID" value="KLU66165.1"/>
    <property type="molecule type" value="Genomic_DNA"/>
</dbReference>
<evidence type="ECO:0000256" key="11">
    <source>
        <dbReference type="ARBA" id="ARBA00022842"/>
    </source>
</evidence>
<dbReference type="InterPro" id="IPR024084">
    <property type="entry name" value="IsoPropMal-DH-like_dom"/>
</dbReference>
<comment type="subunit">
    <text evidence="6 16 17">Homodimer.</text>
</comment>
<comment type="cofactor">
    <cofactor evidence="16 17">
        <name>Mg(2+)</name>
        <dbReference type="ChEBI" id="CHEBI:18420"/>
    </cofactor>
    <cofactor evidence="16 17">
        <name>Mn(2+)</name>
        <dbReference type="ChEBI" id="CHEBI:29035"/>
    </cofactor>
    <text evidence="16 17">Binds 1 Mg(2+) or Mn(2+) ion per subunit.</text>
</comment>
<evidence type="ECO:0000256" key="5">
    <source>
        <dbReference type="ARBA" id="ARBA00008319"/>
    </source>
</evidence>
<dbReference type="PROSITE" id="PS00470">
    <property type="entry name" value="IDH_IMDH"/>
    <property type="match status" value="1"/>
</dbReference>
<feature type="site" description="Important for catalysis" evidence="16">
    <location>
        <position position="188"/>
    </location>
</feature>
<reference evidence="19 20" key="1">
    <citation type="submission" date="2015-06" db="EMBL/GenBank/DDBJ databases">
        <title>Draft genome of the moderately acidophilic sulfate reducer Candidatus Desulfosporosinus acididurans strain M1.</title>
        <authorList>
            <person name="Poehlein A."/>
            <person name="Petzsch P."/>
            <person name="Johnson B.D."/>
            <person name="Schloemann M."/>
            <person name="Daniel R."/>
            <person name="Muehling M."/>
        </authorList>
    </citation>
    <scope>NUCLEOTIDE SEQUENCE [LARGE SCALE GENOMIC DNA]</scope>
    <source>
        <strain evidence="19 20">M1</strain>
    </source>
</reference>
<evidence type="ECO:0000256" key="8">
    <source>
        <dbReference type="ARBA" id="ARBA00022490"/>
    </source>
</evidence>
<dbReference type="GO" id="GO:0005829">
    <property type="term" value="C:cytosol"/>
    <property type="evidence" value="ECO:0007669"/>
    <property type="project" value="TreeGrafter"/>
</dbReference>
<feature type="binding site" evidence="16">
    <location>
        <position position="220"/>
    </location>
    <ligand>
        <name>Mg(2+)</name>
        <dbReference type="ChEBI" id="CHEBI:18420"/>
    </ligand>
</feature>
<keyword evidence="10 16" id="KW-0479">Metal-binding</keyword>
<dbReference type="FunFam" id="3.40.718.10:FF:000028">
    <property type="entry name" value="3-isopropylmalate dehydrogenase"/>
    <property type="match status" value="1"/>
</dbReference>
<keyword evidence="8 16" id="KW-0963">Cytoplasm</keyword>
<evidence type="ECO:0000256" key="4">
    <source>
        <dbReference type="ARBA" id="ARBA00004762"/>
    </source>
</evidence>
<feature type="domain" description="Isopropylmalate dehydrogenase-like" evidence="18">
    <location>
        <begin position="3"/>
        <end position="348"/>
    </location>
</feature>
<sequence length="355" mass="38467">MPKVVVLPGDGIGQEITPEAIKVLNAVLKDSAVKIEFENHLIGGAAIDEAGKALPDATLEAALAADAVLLGSVGGPKWDTLPAPQRPELGGLLAIRKALTLFANIRPVKMLPMLVEASTLRPEVVQNVDLVVLRELTGGLYFGEKGRTKNPPSAFDTLIYSEEEIRRIVELGFQMARQRRGKLCSVDKANVLESSRFWREITLDVAQKYPEVELTHMYVDNAAMQLVRYPTQFDVIVTENMFGDILTDLASMLMGSIGMISSASLNGKKGLYEPAHGSAPDIAGKNIANPLATILSGALMLRYSFDLEEEAKLIERAVERVLEEGYRTTDLAKPGDKVLGTREMGDAVVAALGKK</sequence>
<dbReference type="SMART" id="SM01329">
    <property type="entry name" value="Iso_dh"/>
    <property type="match status" value="1"/>
</dbReference>
<comment type="caution">
    <text evidence="19">The sequence shown here is derived from an EMBL/GenBank/DDBJ whole genome shotgun (WGS) entry which is preliminary data.</text>
</comment>
<feature type="binding site" evidence="16">
    <location>
        <position position="220"/>
    </location>
    <ligand>
        <name>substrate</name>
    </ligand>
</feature>
<dbReference type="PANTHER" id="PTHR42979">
    <property type="entry name" value="3-ISOPROPYLMALATE DEHYDROGENASE"/>
    <property type="match status" value="1"/>
</dbReference>
<evidence type="ECO:0000256" key="15">
    <source>
        <dbReference type="ARBA" id="ARBA00023577"/>
    </source>
</evidence>
<evidence type="ECO:0000256" key="14">
    <source>
        <dbReference type="ARBA" id="ARBA00023304"/>
    </source>
</evidence>